<name>A0ABN9R231_9DINO</name>
<keyword evidence="3" id="KW-1185">Reference proteome</keyword>
<feature type="non-terminal residue" evidence="2">
    <location>
        <position position="137"/>
    </location>
</feature>
<evidence type="ECO:0000313" key="3">
    <source>
        <dbReference type="Proteomes" id="UP001189429"/>
    </source>
</evidence>
<sequence length="137" mass="14979">DVEEKVEVASMGAGAAGCHRLPLFLLSPTSARPVSSIYRNSRSTAERPASMFIVSLRRAPREAPRGRLRARMRHRDGGRGGLRAGHRPALRGVGGRHGAQPFHEGGPVHLHPDRDGLPRVPRHRRDPHRGAPAVLRV</sequence>
<evidence type="ECO:0000256" key="1">
    <source>
        <dbReference type="SAM" id="MobiDB-lite"/>
    </source>
</evidence>
<reference evidence="2" key="1">
    <citation type="submission" date="2023-10" db="EMBL/GenBank/DDBJ databases">
        <authorList>
            <person name="Chen Y."/>
            <person name="Shah S."/>
            <person name="Dougan E. K."/>
            <person name="Thang M."/>
            <person name="Chan C."/>
        </authorList>
    </citation>
    <scope>NUCLEOTIDE SEQUENCE [LARGE SCALE GENOMIC DNA]</scope>
</reference>
<gene>
    <name evidence="2" type="ORF">PCOR1329_LOCUS16624</name>
</gene>
<feature type="non-terminal residue" evidence="2">
    <location>
        <position position="1"/>
    </location>
</feature>
<accession>A0ABN9R231</accession>
<comment type="caution">
    <text evidence="2">The sequence shown here is derived from an EMBL/GenBank/DDBJ whole genome shotgun (WGS) entry which is preliminary data.</text>
</comment>
<evidence type="ECO:0000313" key="2">
    <source>
        <dbReference type="EMBL" id="CAK0812304.1"/>
    </source>
</evidence>
<organism evidence="2 3">
    <name type="scientific">Prorocentrum cordatum</name>
    <dbReference type="NCBI Taxonomy" id="2364126"/>
    <lineage>
        <taxon>Eukaryota</taxon>
        <taxon>Sar</taxon>
        <taxon>Alveolata</taxon>
        <taxon>Dinophyceae</taxon>
        <taxon>Prorocentrales</taxon>
        <taxon>Prorocentraceae</taxon>
        <taxon>Prorocentrum</taxon>
    </lineage>
</organism>
<feature type="region of interest" description="Disordered" evidence="1">
    <location>
        <begin position="61"/>
        <end position="137"/>
    </location>
</feature>
<feature type="compositionally biased region" description="Basic residues" evidence="1">
    <location>
        <begin position="66"/>
        <end position="76"/>
    </location>
</feature>
<dbReference type="Proteomes" id="UP001189429">
    <property type="component" value="Unassembled WGS sequence"/>
</dbReference>
<protein>
    <submittedName>
        <fullName evidence="2">Uncharacterized protein</fullName>
    </submittedName>
</protein>
<proteinExistence type="predicted"/>
<dbReference type="EMBL" id="CAUYUJ010005113">
    <property type="protein sequence ID" value="CAK0812304.1"/>
    <property type="molecule type" value="Genomic_DNA"/>
</dbReference>